<accession>A0AAV1Z4H4</accession>
<evidence type="ECO:0000313" key="3">
    <source>
        <dbReference type="Proteomes" id="UP001497382"/>
    </source>
</evidence>
<feature type="region of interest" description="Disordered" evidence="1">
    <location>
        <begin position="119"/>
        <end position="239"/>
    </location>
</feature>
<protein>
    <submittedName>
        <fullName evidence="2">Uncharacterized protein</fullName>
    </submittedName>
</protein>
<sequence length="239" mass="26910">MQVTSNTPANSLASNGPYAMGIIMATGETAQTTEAVIKTPLYLLPKFTCERWAEGIYDVEHQMVSTSLGIREDDLLTYDQRLELQTRSLVFQYQQMYAEKEYELLKKEFQDIEERLNRQETSDAEPAEHVFVKPDPAAKTRKNLTSSQSGSETEEKGTSTDEQVVSDDNKRSLRPRKKNEKKSGSEAGEKASATDPDVSDKKTSKTEKKQTKSKSGSEELTSSQEAEEPLGQKRRTRKK</sequence>
<feature type="compositionally biased region" description="Basic and acidic residues" evidence="1">
    <location>
        <begin position="119"/>
        <end position="138"/>
    </location>
</feature>
<name>A0AAV1Z4H4_9ARAC</name>
<comment type="caution">
    <text evidence="2">The sequence shown here is derived from an EMBL/GenBank/DDBJ whole genome shotgun (WGS) entry which is preliminary data.</text>
</comment>
<reference evidence="2 3" key="1">
    <citation type="submission" date="2024-04" db="EMBL/GenBank/DDBJ databases">
        <authorList>
            <person name="Rising A."/>
            <person name="Reimegard J."/>
            <person name="Sonavane S."/>
            <person name="Akerstrom W."/>
            <person name="Nylinder S."/>
            <person name="Hedman E."/>
            <person name="Kallberg Y."/>
        </authorList>
    </citation>
    <scope>NUCLEOTIDE SEQUENCE [LARGE SCALE GENOMIC DNA]</scope>
</reference>
<organism evidence="2 3">
    <name type="scientific">Larinioides sclopetarius</name>
    <dbReference type="NCBI Taxonomy" id="280406"/>
    <lineage>
        <taxon>Eukaryota</taxon>
        <taxon>Metazoa</taxon>
        <taxon>Ecdysozoa</taxon>
        <taxon>Arthropoda</taxon>
        <taxon>Chelicerata</taxon>
        <taxon>Arachnida</taxon>
        <taxon>Araneae</taxon>
        <taxon>Araneomorphae</taxon>
        <taxon>Entelegynae</taxon>
        <taxon>Araneoidea</taxon>
        <taxon>Araneidae</taxon>
        <taxon>Larinioides</taxon>
    </lineage>
</organism>
<evidence type="ECO:0000256" key="1">
    <source>
        <dbReference type="SAM" id="MobiDB-lite"/>
    </source>
</evidence>
<dbReference type="EMBL" id="CAXIEN010000017">
    <property type="protein sequence ID" value="CAL1265270.1"/>
    <property type="molecule type" value="Genomic_DNA"/>
</dbReference>
<proteinExistence type="predicted"/>
<dbReference type="Proteomes" id="UP001497382">
    <property type="component" value="Unassembled WGS sequence"/>
</dbReference>
<keyword evidence="3" id="KW-1185">Reference proteome</keyword>
<feature type="compositionally biased region" description="Basic and acidic residues" evidence="1">
    <location>
        <begin position="198"/>
        <end position="210"/>
    </location>
</feature>
<gene>
    <name evidence="2" type="ORF">LARSCL_LOCUS2441</name>
</gene>
<evidence type="ECO:0000313" key="2">
    <source>
        <dbReference type="EMBL" id="CAL1265270.1"/>
    </source>
</evidence>
<dbReference type="AlphaFoldDB" id="A0AAV1Z4H4"/>